<gene>
    <name evidence="2" type="ORF">VTJ49DRAFT_2458</name>
</gene>
<proteinExistence type="predicted"/>
<organism evidence="2 3">
    <name type="scientific">Humicola insolens</name>
    <name type="common">Soft-rot fungus</name>
    <dbReference type="NCBI Taxonomy" id="85995"/>
    <lineage>
        <taxon>Eukaryota</taxon>
        <taxon>Fungi</taxon>
        <taxon>Dikarya</taxon>
        <taxon>Ascomycota</taxon>
        <taxon>Pezizomycotina</taxon>
        <taxon>Sordariomycetes</taxon>
        <taxon>Sordariomycetidae</taxon>
        <taxon>Sordariales</taxon>
        <taxon>Chaetomiaceae</taxon>
        <taxon>Mycothermus</taxon>
    </lineage>
</organism>
<protein>
    <submittedName>
        <fullName evidence="2">Uncharacterized protein</fullName>
    </submittedName>
</protein>
<dbReference type="EMBL" id="JAZGSY010000203">
    <property type="protein sequence ID" value="KAL1838621.1"/>
    <property type="molecule type" value="Genomic_DNA"/>
</dbReference>
<name>A0ABR3VB62_HUMIN</name>
<keyword evidence="3" id="KW-1185">Reference proteome</keyword>
<evidence type="ECO:0000313" key="3">
    <source>
        <dbReference type="Proteomes" id="UP001583172"/>
    </source>
</evidence>
<accession>A0ABR3VB62</accession>
<evidence type="ECO:0000256" key="1">
    <source>
        <dbReference type="SAM" id="MobiDB-lite"/>
    </source>
</evidence>
<dbReference type="Proteomes" id="UP001583172">
    <property type="component" value="Unassembled WGS sequence"/>
</dbReference>
<sequence>MHFTQLTSRALMGGLMWKTLPKHSLNSTSNHDKRQWATCDLGLEPCGNLCVPPMSSCCVIFGFDTYCDPGYDCTYDGGCCVRGACGGDLGSCNIGSEECNGSCMPESSVCCRGELGWCPSGWECGGDGRCYRDTLPTGCGDEEPCPDGYTCGDDGSCYPDDVEPGCDEGFAECDGNFCMEADGVCCGTGQGYFCSAGYYCVSEGEGCCKDGEICESGQTTAGNNKDPIPNPNGNDNSGPTPTKPGGPGATSAGQKDEDENSARTLQILSHIQHPILHRDLQRRLEHRTLRVRIRSGVQQHLDNLQTSNLSRYHQRRPTNFVGSFDALLSTGPSVLELITRETRARTPDPYRIRRAPDLEQSLNHHGRSRNRCKKQNRLILGRNIGYSSPEVQEKVRRVDVAVVGGVHEWCPV</sequence>
<feature type="region of interest" description="Disordered" evidence="1">
    <location>
        <begin position="220"/>
        <end position="260"/>
    </location>
</feature>
<comment type="caution">
    <text evidence="2">The sequence shown here is derived from an EMBL/GenBank/DDBJ whole genome shotgun (WGS) entry which is preliminary data.</text>
</comment>
<evidence type="ECO:0000313" key="2">
    <source>
        <dbReference type="EMBL" id="KAL1838621.1"/>
    </source>
</evidence>
<reference evidence="2 3" key="1">
    <citation type="journal article" date="2024" name="Commun. Biol.">
        <title>Comparative genomic analysis of thermophilic fungi reveals convergent evolutionary adaptations and gene losses.</title>
        <authorList>
            <person name="Steindorff A.S."/>
            <person name="Aguilar-Pontes M.V."/>
            <person name="Robinson A.J."/>
            <person name="Andreopoulos B."/>
            <person name="LaButti K."/>
            <person name="Kuo A."/>
            <person name="Mondo S."/>
            <person name="Riley R."/>
            <person name="Otillar R."/>
            <person name="Haridas S."/>
            <person name="Lipzen A."/>
            <person name="Grimwood J."/>
            <person name="Schmutz J."/>
            <person name="Clum A."/>
            <person name="Reid I.D."/>
            <person name="Moisan M.C."/>
            <person name="Butler G."/>
            <person name="Nguyen T.T.M."/>
            <person name="Dewar K."/>
            <person name="Conant G."/>
            <person name="Drula E."/>
            <person name="Henrissat B."/>
            <person name="Hansel C."/>
            <person name="Singer S."/>
            <person name="Hutchinson M.I."/>
            <person name="de Vries R.P."/>
            <person name="Natvig D.O."/>
            <person name="Powell A.J."/>
            <person name="Tsang A."/>
            <person name="Grigoriev I.V."/>
        </authorList>
    </citation>
    <scope>NUCLEOTIDE SEQUENCE [LARGE SCALE GENOMIC DNA]</scope>
    <source>
        <strain evidence="2 3">CBS 620.91</strain>
    </source>
</reference>